<accession>A0A450VD38</accession>
<dbReference type="EMBL" id="CAADFH010000222">
    <property type="protein sequence ID" value="VFK02703.1"/>
    <property type="molecule type" value="Genomic_DNA"/>
</dbReference>
<proteinExistence type="predicted"/>
<name>A0A450VD38_9GAMM</name>
<evidence type="ECO:0000313" key="2">
    <source>
        <dbReference type="EMBL" id="VFK02703.1"/>
    </source>
</evidence>
<protein>
    <submittedName>
        <fullName evidence="2">MTH538 TIR-like domain (DUF1863)</fullName>
    </submittedName>
</protein>
<dbReference type="AlphaFoldDB" id="A0A450VD38"/>
<dbReference type="InterPro" id="IPR015032">
    <property type="entry name" value="ThsB__TIR-like_domain"/>
</dbReference>
<gene>
    <name evidence="2" type="ORF">BECKLFY1418A_GA0070994_12222</name>
</gene>
<sequence>MRRSKGERIRFDSESVQFTPTTRTQVSPIIDPRTKRTGATESWTNAIRRKVFISHYKGNRTEVDAFINRFGHIFIPKVLGANDNDDFIDSNDTDYVMRRIRELYLGDSTITIVLLGSCTHSRRYVDWEIKSSLRQGEYTPNGLIGIVLLSQNNFAHLPPRLQANWNSGHQNWLIRVERT</sequence>
<organism evidence="2">
    <name type="scientific">Candidatus Kentrum sp. LFY</name>
    <dbReference type="NCBI Taxonomy" id="2126342"/>
    <lineage>
        <taxon>Bacteria</taxon>
        <taxon>Pseudomonadati</taxon>
        <taxon>Pseudomonadota</taxon>
        <taxon>Gammaproteobacteria</taxon>
        <taxon>Candidatus Kentrum</taxon>
    </lineage>
</organism>
<dbReference type="Pfam" id="PF08937">
    <property type="entry name" value="ThsB_TIR"/>
    <property type="match status" value="1"/>
</dbReference>
<evidence type="ECO:0000259" key="1">
    <source>
        <dbReference type="Pfam" id="PF08937"/>
    </source>
</evidence>
<reference evidence="2" key="1">
    <citation type="submission" date="2019-02" db="EMBL/GenBank/DDBJ databases">
        <authorList>
            <person name="Gruber-Vodicka R. H."/>
            <person name="Seah K. B. B."/>
        </authorList>
    </citation>
    <scope>NUCLEOTIDE SEQUENCE</scope>
    <source>
        <strain evidence="2">BECK_M6</strain>
    </source>
</reference>
<feature type="domain" description="Thoeris protein ThsB TIR-like" evidence="1">
    <location>
        <begin position="52"/>
        <end position="148"/>
    </location>
</feature>